<evidence type="ECO:0000313" key="2">
    <source>
        <dbReference type="EMBL" id="OVA04703.1"/>
    </source>
</evidence>
<reference evidence="2 3" key="1">
    <citation type="journal article" date="2017" name="Mol. Plant">
        <title>The Genome of Medicinal Plant Macleaya cordata Provides New Insights into Benzylisoquinoline Alkaloids Metabolism.</title>
        <authorList>
            <person name="Liu X."/>
            <person name="Liu Y."/>
            <person name="Huang P."/>
            <person name="Ma Y."/>
            <person name="Qing Z."/>
            <person name="Tang Q."/>
            <person name="Cao H."/>
            <person name="Cheng P."/>
            <person name="Zheng Y."/>
            <person name="Yuan Z."/>
            <person name="Zhou Y."/>
            <person name="Liu J."/>
            <person name="Tang Z."/>
            <person name="Zhuo Y."/>
            <person name="Zhang Y."/>
            <person name="Yu L."/>
            <person name="Huang J."/>
            <person name="Yang P."/>
            <person name="Peng Q."/>
            <person name="Zhang J."/>
            <person name="Jiang W."/>
            <person name="Zhang Z."/>
            <person name="Lin K."/>
            <person name="Ro D.K."/>
            <person name="Chen X."/>
            <person name="Xiong X."/>
            <person name="Shang Y."/>
            <person name="Huang S."/>
            <person name="Zeng J."/>
        </authorList>
    </citation>
    <scope>NUCLEOTIDE SEQUENCE [LARGE SCALE GENOMIC DNA]</scope>
    <source>
        <strain evidence="3">cv. BLH2017</strain>
        <tissue evidence="2">Root</tissue>
    </source>
</reference>
<evidence type="ECO:0000256" key="1">
    <source>
        <dbReference type="SAM" id="MobiDB-lite"/>
    </source>
</evidence>
<gene>
    <name evidence="2" type="ORF">BVC80_1719g32</name>
</gene>
<dbReference type="PANTHER" id="PTHR33641">
    <property type="entry name" value="OS06G0133500 PROTEIN"/>
    <property type="match status" value="1"/>
</dbReference>
<evidence type="ECO:0008006" key="4">
    <source>
        <dbReference type="Google" id="ProtNLM"/>
    </source>
</evidence>
<name>A0A200Q2P3_MACCD</name>
<sequence length="90" mass="10234">MNSIFSSFDAVCAEYLGQKIGYSSSMLKMEANQKGVLKNNSNNKGDDENRNSTPTQAQVREPQQKQQQRRTRRFAPELDGLNFFETIVSN</sequence>
<organism evidence="2 3">
    <name type="scientific">Macleaya cordata</name>
    <name type="common">Five-seeded plume-poppy</name>
    <name type="synonym">Bocconia cordata</name>
    <dbReference type="NCBI Taxonomy" id="56857"/>
    <lineage>
        <taxon>Eukaryota</taxon>
        <taxon>Viridiplantae</taxon>
        <taxon>Streptophyta</taxon>
        <taxon>Embryophyta</taxon>
        <taxon>Tracheophyta</taxon>
        <taxon>Spermatophyta</taxon>
        <taxon>Magnoliopsida</taxon>
        <taxon>Ranunculales</taxon>
        <taxon>Papaveraceae</taxon>
        <taxon>Papaveroideae</taxon>
        <taxon>Macleaya</taxon>
    </lineage>
</organism>
<dbReference type="OMA" id="NLMASPF"/>
<dbReference type="AlphaFoldDB" id="A0A200Q2P3"/>
<evidence type="ECO:0000313" key="3">
    <source>
        <dbReference type="Proteomes" id="UP000195402"/>
    </source>
</evidence>
<protein>
    <recommendedName>
        <fullName evidence="4">Avr9/Cf-9 rapidly elicited protein</fullName>
    </recommendedName>
</protein>
<dbReference type="FunCoup" id="A0A200Q2P3">
    <property type="interactions" value="18"/>
</dbReference>
<accession>A0A200Q2P3</accession>
<dbReference type="InParanoid" id="A0A200Q2P3"/>
<dbReference type="PANTHER" id="PTHR33641:SF15">
    <property type="entry name" value="AVR9_CF-9 RAPIDLY ELICITED PROTEIN"/>
    <property type="match status" value="1"/>
</dbReference>
<keyword evidence="3" id="KW-1185">Reference proteome</keyword>
<feature type="compositionally biased region" description="Low complexity" evidence="1">
    <location>
        <begin position="56"/>
        <end position="66"/>
    </location>
</feature>
<proteinExistence type="predicted"/>
<dbReference type="OrthoDB" id="751010at2759"/>
<comment type="caution">
    <text evidence="2">The sequence shown here is derived from an EMBL/GenBank/DDBJ whole genome shotgun (WGS) entry which is preliminary data.</text>
</comment>
<dbReference type="EMBL" id="MVGT01003289">
    <property type="protein sequence ID" value="OVA04703.1"/>
    <property type="molecule type" value="Genomic_DNA"/>
</dbReference>
<feature type="region of interest" description="Disordered" evidence="1">
    <location>
        <begin position="33"/>
        <end position="75"/>
    </location>
</feature>
<dbReference type="Proteomes" id="UP000195402">
    <property type="component" value="Unassembled WGS sequence"/>
</dbReference>